<evidence type="ECO:0000313" key="2">
    <source>
        <dbReference type="EMBL" id="REL27014.1"/>
    </source>
</evidence>
<gene>
    <name evidence="2" type="ORF">DXX93_10885</name>
</gene>
<accession>A0A3E0TR80</accession>
<dbReference type="EMBL" id="QUOU01000001">
    <property type="protein sequence ID" value="REL27014.1"/>
    <property type="molecule type" value="Genomic_DNA"/>
</dbReference>
<dbReference type="SMART" id="SM00855">
    <property type="entry name" value="PGAM"/>
    <property type="match status" value="1"/>
</dbReference>
<name>A0A3E0TR80_9GAMM</name>
<keyword evidence="1" id="KW-0175">Coiled coil</keyword>
<dbReference type="Pfam" id="PF00300">
    <property type="entry name" value="His_Phos_1"/>
    <property type="match status" value="1"/>
</dbReference>
<dbReference type="AlphaFoldDB" id="A0A3E0TR80"/>
<comment type="caution">
    <text evidence="2">The sequence shown here is derived from an EMBL/GenBank/DDBJ whole genome shotgun (WGS) entry which is preliminary data.</text>
</comment>
<dbReference type="OrthoDB" id="9810154at2"/>
<dbReference type="Proteomes" id="UP000256478">
    <property type="component" value="Unassembled WGS sequence"/>
</dbReference>
<dbReference type="InterPro" id="IPR029033">
    <property type="entry name" value="His_PPase_superfam"/>
</dbReference>
<dbReference type="SUPFAM" id="SSF53254">
    <property type="entry name" value="Phosphoglycerate mutase-like"/>
    <property type="match status" value="1"/>
</dbReference>
<reference evidence="2 3" key="1">
    <citation type="submission" date="2018-08" db="EMBL/GenBank/DDBJ databases">
        <title>Thalassotalea euphylliae genome.</title>
        <authorList>
            <person name="Summers S."/>
            <person name="Rice S.A."/>
            <person name="Freckelton M.L."/>
            <person name="Nedved B.T."/>
            <person name="Hadfield M.G."/>
        </authorList>
    </citation>
    <scope>NUCLEOTIDE SEQUENCE [LARGE SCALE GENOMIC DNA]</scope>
    <source>
        <strain evidence="2 3">H1</strain>
    </source>
</reference>
<dbReference type="GO" id="GO:0016791">
    <property type="term" value="F:phosphatase activity"/>
    <property type="evidence" value="ECO:0007669"/>
    <property type="project" value="TreeGrafter"/>
</dbReference>
<dbReference type="PANTHER" id="PTHR48100">
    <property type="entry name" value="BROAD-SPECIFICITY PHOSPHATASE YOR283W-RELATED"/>
    <property type="match status" value="1"/>
</dbReference>
<organism evidence="2 3">
    <name type="scientific">Thalassotalea euphylliae</name>
    <dbReference type="NCBI Taxonomy" id="1655234"/>
    <lineage>
        <taxon>Bacteria</taxon>
        <taxon>Pseudomonadati</taxon>
        <taxon>Pseudomonadota</taxon>
        <taxon>Gammaproteobacteria</taxon>
        <taxon>Alteromonadales</taxon>
        <taxon>Colwelliaceae</taxon>
        <taxon>Thalassotalea</taxon>
    </lineage>
</organism>
<dbReference type="Gene3D" id="3.40.50.1240">
    <property type="entry name" value="Phosphoglycerate mutase-like"/>
    <property type="match status" value="1"/>
</dbReference>
<protein>
    <submittedName>
        <fullName evidence="2">Phosphoglycerate mutase</fullName>
    </submittedName>
</protein>
<dbReference type="CDD" id="cd07067">
    <property type="entry name" value="HP_PGM_like"/>
    <property type="match status" value="1"/>
</dbReference>
<dbReference type="InterPro" id="IPR013078">
    <property type="entry name" value="His_Pase_superF_clade-1"/>
</dbReference>
<dbReference type="RefSeq" id="WP_116008115.1">
    <property type="nucleotide sequence ID" value="NZ_QUOU01000001.1"/>
</dbReference>
<sequence length="188" mass="21612">MKETRKTLQLIRHAKSSWQQLGLSDIERPLNQRGKKSCQIMAQHIHALGSDLTNVYVSPALRAQETIKRIFAHLQQLQEEQKAQHQALSTEQAQWHTVEQLYTFDSAVLRSFLQNQSPHCRAITLVGHNPALTDLCNHLTNAYIDNIPTCGYVQLVANDEFAWSDIHDKSFTLQHFCTPKTRQQSEIR</sequence>
<evidence type="ECO:0000313" key="3">
    <source>
        <dbReference type="Proteomes" id="UP000256478"/>
    </source>
</evidence>
<feature type="coiled-coil region" evidence="1">
    <location>
        <begin position="60"/>
        <end position="94"/>
    </location>
</feature>
<proteinExistence type="predicted"/>
<dbReference type="InterPro" id="IPR050275">
    <property type="entry name" value="PGM_Phosphatase"/>
</dbReference>
<evidence type="ECO:0000256" key="1">
    <source>
        <dbReference type="SAM" id="Coils"/>
    </source>
</evidence>